<comment type="caution">
    <text evidence="2">The sequence shown here is derived from an EMBL/GenBank/DDBJ whole genome shotgun (WGS) entry which is preliminary data.</text>
</comment>
<dbReference type="AlphaFoldDB" id="A0A918UBF5"/>
<dbReference type="EMBL" id="BMYX01000018">
    <property type="protein sequence ID" value="GGY23349.1"/>
    <property type="molecule type" value="Genomic_DNA"/>
</dbReference>
<dbReference type="InterPro" id="IPR000182">
    <property type="entry name" value="GNAT_dom"/>
</dbReference>
<dbReference type="GO" id="GO:0016747">
    <property type="term" value="F:acyltransferase activity, transferring groups other than amino-acyl groups"/>
    <property type="evidence" value="ECO:0007669"/>
    <property type="project" value="InterPro"/>
</dbReference>
<gene>
    <name evidence="2" type="ORF">GCM10011289_28930</name>
</gene>
<evidence type="ECO:0000313" key="3">
    <source>
        <dbReference type="Proteomes" id="UP000645257"/>
    </source>
</evidence>
<feature type="domain" description="N-acetyltransferase" evidence="1">
    <location>
        <begin position="2"/>
        <end position="162"/>
    </location>
</feature>
<keyword evidence="3" id="KW-1185">Reference proteome</keyword>
<accession>A0A918UBF5</accession>
<proteinExistence type="predicted"/>
<dbReference type="SUPFAM" id="SSF55729">
    <property type="entry name" value="Acyl-CoA N-acyltransferases (Nat)"/>
    <property type="match status" value="1"/>
</dbReference>
<dbReference type="PANTHER" id="PTHR43138">
    <property type="entry name" value="ACETYLTRANSFERASE, GNAT FAMILY"/>
    <property type="match status" value="1"/>
</dbReference>
<organism evidence="2 3">
    <name type="scientific">Paludibacterium paludis</name>
    <dbReference type="NCBI Taxonomy" id="1225769"/>
    <lineage>
        <taxon>Bacteria</taxon>
        <taxon>Pseudomonadati</taxon>
        <taxon>Pseudomonadota</taxon>
        <taxon>Betaproteobacteria</taxon>
        <taxon>Neisseriales</taxon>
        <taxon>Chromobacteriaceae</taxon>
        <taxon>Paludibacterium</taxon>
    </lineage>
</organism>
<dbReference type="PANTHER" id="PTHR43138:SF1">
    <property type="entry name" value="N-ACETYLTRANSFERASE ACA1"/>
    <property type="match status" value="1"/>
</dbReference>
<dbReference type="Gene3D" id="3.40.630.30">
    <property type="match status" value="1"/>
</dbReference>
<evidence type="ECO:0000313" key="2">
    <source>
        <dbReference type="EMBL" id="GGY23349.1"/>
    </source>
</evidence>
<name>A0A918UBF5_9NEIS</name>
<dbReference type="PROSITE" id="PS51186">
    <property type="entry name" value="GNAT"/>
    <property type="match status" value="1"/>
</dbReference>
<dbReference type="CDD" id="cd04301">
    <property type="entry name" value="NAT_SF"/>
    <property type="match status" value="1"/>
</dbReference>
<evidence type="ECO:0000259" key="1">
    <source>
        <dbReference type="PROSITE" id="PS51186"/>
    </source>
</evidence>
<sequence length="170" mass="18923">MLTLRPMRPDDFERFWPIFHSVASARETYALDPDTTPEQARHYWLRLPLATQVAEVDGHLVGSYFLKPNGAGPGDHVCNCGYMVAESARGRGVARAMCEHSQSLARDYGFLAMQFNSVVACNDVAVALWQKLGFDIVGRVPRAFRHGRAGLVDCLVMYKWLGQGDVPLVP</sequence>
<reference evidence="2" key="2">
    <citation type="submission" date="2020-09" db="EMBL/GenBank/DDBJ databases">
        <authorList>
            <person name="Sun Q."/>
            <person name="Kim S."/>
        </authorList>
    </citation>
    <scope>NUCLEOTIDE SEQUENCE</scope>
    <source>
        <strain evidence="2">KCTC 32182</strain>
    </source>
</reference>
<dbReference type="Pfam" id="PF00583">
    <property type="entry name" value="Acetyltransf_1"/>
    <property type="match status" value="1"/>
</dbReference>
<protein>
    <submittedName>
        <fullName evidence="2">N-acetyltransferase</fullName>
    </submittedName>
</protein>
<dbReference type="RefSeq" id="WP_189535565.1">
    <property type="nucleotide sequence ID" value="NZ_BMYX01000018.1"/>
</dbReference>
<dbReference type="InterPro" id="IPR052742">
    <property type="entry name" value="Mito_N-acetyltransferase"/>
</dbReference>
<dbReference type="InterPro" id="IPR016181">
    <property type="entry name" value="Acyl_CoA_acyltransferase"/>
</dbReference>
<dbReference type="Proteomes" id="UP000645257">
    <property type="component" value="Unassembled WGS sequence"/>
</dbReference>
<reference evidence="2" key="1">
    <citation type="journal article" date="2014" name="Int. J. Syst. Evol. Microbiol.">
        <title>Complete genome sequence of Corynebacterium casei LMG S-19264T (=DSM 44701T), isolated from a smear-ripened cheese.</title>
        <authorList>
            <consortium name="US DOE Joint Genome Institute (JGI-PGF)"/>
            <person name="Walter F."/>
            <person name="Albersmeier A."/>
            <person name="Kalinowski J."/>
            <person name="Ruckert C."/>
        </authorList>
    </citation>
    <scope>NUCLEOTIDE SEQUENCE</scope>
    <source>
        <strain evidence="2">KCTC 32182</strain>
    </source>
</reference>